<dbReference type="STRING" id="1131292.BCR24_05450"/>
<dbReference type="PANTHER" id="PTHR38030">
    <property type="entry name" value="PROTOPORPHYRINOGEN IX DEHYDROGENASE [MENAQUINONE]"/>
    <property type="match status" value="1"/>
</dbReference>
<dbReference type="GO" id="GO:0010181">
    <property type="term" value="F:FMN binding"/>
    <property type="evidence" value="ECO:0007669"/>
    <property type="project" value="TreeGrafter"/>
</dbReference>
<dbReference type="PANTHER" id="PTHR38030:SF2">
    <property type="entry name" value="PROTOPORPHYRINOGEN IX DEHYDROGENASE [QUINONE]"/>
    <property type="match status" value="1"/>
</dbReference>
<protein>
    <recommendedName>
        <fullName evidence="1">Flavodoxin domain-containing protein</fullName>
    </recommendedName>
</protein>
<dbReference type="Gene3D" id="3.40.50.360">
    <property type="match status" value="1"/>
</dbReference>
<dbReference type="RefSeq" id="WP_069640716.1">
    <property type="nucleotide sequence ID" value="NZ_JAFBEZ010000004.1"/>
</dbReference>
<sequence length="146" mass="16343">MKLLIVYGTKSGASKECAYFLSTELSGATLLDIKQQQPNIAEFSHVIIGAGVRNDKMYKPIRDFLKKNQIELLSKTVACYLCNSKPKTTEQVIVDSISKAVREASIEITSFGGYKPSWVPISEENKLKGIDLEKISEFAKNFIEYI</sequence>
<evidence type="ECO:0000313" key="3">
    <source>
        <dbReference type="Proteomes" id="UP000094469"/>
    </source>
</evidence>
<keyword evidence="3" id="KW-1185">Reference proteome</keyword>
<dbReference type="AlphaFoldDB" id="A0A1E5H9V5"/>
<feature type="domain" description="Flavodoxin" evidence="1">
    <location>
        <begin position="4"/>
        <end position="113"/>
    </location>
</feature>
<evidence type="ECO:0000259" key="1">
    <source>
        <dbReference type="Pfam" id="PF12724"/>
    </source>
</evidence>
<dbReference type="Pfam" id="PF12724">
    <property type="entry name" value="Flavodoxin_5"/>
    <property type="match status" value="1"/>
</dbReference>
<dbReference type="InterPro" id="IPR029039">
    <property type="entry name" value="Flavoprotein-like_sf"/>
</dbReference>
<dbReference type="InterPro" id="IPR026816">
    <property type="entry name" value="Flavodoxin_dom"/>
</dbReference>
<dbReference type="GO" id="GO:0006783">
    <property type="term" value="P:heme biosynthetic process"/>
    <property type="evidence" value="ECO:0007669"/>
    <property type="project" value="TreeGrafter"/>
</dbReference>
<dbReference type="OrthoDB" id="2146857at2"/>
<organism evidence="2 3">
    <name type="scientific">Enterococcus ureilyticus</name>
    <dbReference type="NCBI Taxonomy" id="1131292"/>
    <lineage>
        <taxon>Bacteria</taxon>
        <taxon>Bacillati</taxon>
        <taxon>Bacillota</taxon>
        <taxon>Bacilli</taxon>
        <taxon>Lactobacillales</taxon>
        <taxon>Enterococcaceae</taxon>
        <taxon>Enterococcus</taxon>
    </lineage>
</organism>
<dbReference type="SUPFAM" id="SSF52218">
    <property type="entry name" value="Flavoproteins"/>
    <property type="match status" value="1"/>
</dbReference>
<accession>A0A1E5H9V5</accession>
<dbReference type="GO" id="GO:0070819">
    <property type="term" value="F:menaquinone-dependent protoporphyrinogen oxidase activity"/>
    <property type="evidence" value="ECO:0007669"/>
    <property type="project" value="TreeGrafter"/>
</dbReference>
<proteinExistence type="predicted"/>
<evidence type="ECO:0000313" key="2">
    <source>
        <dbReference type="EMBL" id="OEG21731.1"/>
    </source>
</evidence>
<dbReference type="EMBL" id="MIKC01000038">
    <property type="protein sequence ID" value="OEG21731.1"/>
    <property type="molecule type" value="Genomic_DNA"/>
</dbReference>
<gene>
    <name evidence="2" type="ORF">BCR24_05450</name>
</gene>
<dbReference type="InterPro" id="IPR052200">
    <property type="entry name" value="Protoporphyrinogen_IX_DH"/>
</dbReference>
<dbReference type="Proteomes" id="UP000094469">
    <property type="component" value="Unassembled WGS sequence"/>
</dbReference>
<reference evidence="3" key="1">
    <citation type="submission" date="2016-09" db="EMBL/GenBank/DDBJ databases">
        <authorList>
            <person name="Gulvik C.A."/>
        </authorList>
    </citation>
    <scope>NUCLEOTIDE SEQUENCE [LARGE SCALE GENOMIC DNA]</scope>
    <source>
        <strain evidence="3">LMG 26676</strain>
    </source>
</reference>
<comment type="caution">
    <text evidence="2">The sequence shown here is derived from an EMBL/GenBank/DDBJ whole genome shotgun (WGS) entry which is preliminary data.</text>
</comment>
<name>A0A1E5H9V5_9ENTE</name>